<feature type="compositionally biased region" description="Polar residues" evidence="1">
    <location>
        <begin position="154"/>
        <end position="164"/>
    </location>
</feature>
<dbReference type="Proteomes" id="UP000250235">
    <property type="component" value="Unassembled WGS sequence"/>
</dbReference>
<gene>
    <name evidence="3" type="ORF">F511_37741</name>
</gene>
<name>A0A2Z7BV24_9LAMI</name>
<sequence length="187" mass="22060">MEELFDTLEYDPEKRLKVVVLQLIYNAQRWWRGTSRILRESEAVITWESFYAAFRQEYTPESYYNSREQEFDNLKQGNMKVAEYDRQFSSLLMYVPHVANQERTKRNKFLKGFRPDFFRMVLSGSPATFAEAVDRVVDIEESLLEARAPVQPSVGRSFQPMQDVSQSFQSPQGSQQSNLQRFKTWGK</sequence>
<dbReference type="Pfam" id="PF03732">
    <property type="entry name" value="Retrotrans_gag"/>
    <property type="match status" value="1"/>
</dbReference>
<evidence type="ECO:0000256" key="1">
    <source>
        <dbReference type="SAM" id="MobiDB-lite"/>
    </source>
</evidence>
<protein>
    <recommendedName>
        <fullName evidence="2">Retrotransposon gag domain-containing protein</fullName>
    </recommendedName>
</protein>
<evidence type="ECO:0000313" key="4">
    <source>
        <dbReference type="Proteomes" id="UP000250235"/>
    </source>
</evidence>
<dbReference type="AlphaFoldDB" id="A0A2Z7BV24"/>
<evidence type="ECO:0000313" key="3">
    <source>
        <dbReference type="EMBL" id="KZV38443.1"/>
    </source>
</evidence>
<proteinExistence type="predicted"/>
<feature type="domain" description="Retrotransposon gag" evidence="2">
    <location>
        <begin position="17"/>
        <end position="114"/>
    </location>
</feature>
<dbReference type="OrthoDB" id="911683at2759"/>
<dbReference type="EMBL" id="KV001889">
    <property type="protein sequence ID" value="KZV38443.1"/>
    <property type="molecule type" value="Genomic_DNA"/>
</dbReference>
<keyword evidence="4" id="KW-1185">Reference proteome</keyword>
<reference evidence="3 4" key="1">
    <citation type="journal article" date="2015" name="Proc. Natl. Acad. Sci. U.S.A.">
        <title>The resurrection genome of Boea hygrometrica: A blueprint for survival of dehydration.</title>
        <authorList>
            <person name="Xiao L."/>
            <person name="Yang G."/>
            <person name="Zhang L."/>
            <person name="Yang X."/>
            <person name="Zhao S."/>
            <person name="Ji Z."/>
            <person name="Zhou Q."/>
            <person name="Hu M."/>
            <person name="Wang Y."/>
            <person name="Chen M."/>
            <person name="Xu Y."/>
            <person name="Jin H."/>
            <person name="Xiao X."/>
            <person name="Hu G."/>
            <person name="Bao F."/>
            <person name="Hu Y."/>
            <person name="Wan P."/>
            <person name="Li L."/>
            <person name="Deng X."/>
            <person name="Kuang T."/>
            <person name="Xiang C."/>
            <person name="Zhu J.K."/>
            <person name="Oliver M.J."/>
            <person name="He Y."/>
        </authorList>
    </citation>
    <scope>NUCLEOTIDE SEQUENCE [LARGE SCALE GENOMIC DNA]</scope>
    <source>
        <strain evidence="4">cv. XS01</strain>
    </source>
</reference>
<organism evidence="3 4">
    <name type="scientific">Dorcoceras hygrometricum</name>
    <dbReference type="NCBI Taxonomy" id="472368"/>
    <lineage>
        <taxon>Eukaryota</taxon>
        <taxon>Viridiplantae</taxon>
        <taxon>Streptophyta</taxon>
        <taxon>Embryophyta</taxon>
        <taxon>Tracheophyta</taxon>
        <taxon>Spermatophyta</taxon>
        <taxon>Magnoliopsida</taxon>
        <taxon>eudicotyledons</taxon>
        <taxon>Gunneridae</taxon>
        <taxon>Pentapetalae</taxon>
        <taxon>asterids</taxon>
        <taxon>lamiids</taxon>
        <taxon>Lamiales</taxon>
        <taxon>Gesneriaceae</taxon>
        <taxon>Didymocarpoideae</taxon>
        <taxon>Trichosporeae</taxon>
        <taxon>Loxocarpinae</taxon>
        <taxon>Dorcoceras</taxon>
    </lineage>
</organism>
<evidence type="ECO:0000259" key="2">
    <source>
        <dbReference type="Pfam" id="PF03732"/>
    </source>
</evidence>
<feature type="region of interest" description="Disordered" evidence="1">
    <location>
        <begin position="154"/>
        <end position="187"/>
    </location>
</feature>
<dbReference type="InterPro" id="IPR005162">
    <property type="entry name" value="Retrotrans_gag_dom"/>
</dbReference>
<feature type="compositionally biased region" description="Low complexity" evidence="1">
    <location>
        <begin position="165"/>
        <end position="177"/>
    </location>
</feature>
<accession>A0A2Z7BV24</accession>